<proteinExistence type="predicted"/>
<keyword evidence="3" id="KW-1185">Reference proteome</keyword>
<evidence type="ECO:0000256" key="1">
    <source>
        <dbReference type="SAM" id="MobiDB-lite"/>
    </source>
</evidence>
<sequence>MLGPSLIGRNWFDELGIKVEIVQSISVVQQQRNGQERVGPRVLHEGLNRIQTNYNGRDKWLPGRVIRATGSRNYDMQDVNGQETQRHIDQLRPREIKEEQDPYEGSSRIEPSIEHNDNEIES</sequence>
<feature type="compositionally biased region" description="Basic and acidic residues" evidence="1">
    <location>
        <begin position="84"/>
        <end position="100"/>
    </location>
</feature>
<evidence type="ECO:0000313" key="2">
    <source>
        <dbReference type="EMBL" id="UYV61855.1"/>
    </source>
</evidence>
<reference evidence="2 3" key="1">
    <citation type="submission" date="2022-01" db="EMBL/GenBank/DDBJ databases">
        <title>A chromosomal length assembly of Cordylochernes scorpioides.</title>
        <authorList>
            <person name="Zeh D."/>
            <person name="Zeh J."/>
        </authorList>
    </citation>
    <scope>NUCLEOTIDE SEQUENCE [LARGE SCALE GENOMIC DNA]</scope>
    <source>
        <strain evidence="2">IN4F17</strain>
        <tissue evidence="2">Whole Body</tissue>
    </source>
</reference>
<gene>
    <name evidence="2" type="ORF">LAZ67_1006860</name>
</gene>
<name>A0ABY6K010_9ARAC</name>
<feature type="compositionally biased region" description="Polar residues" evidence="1">
    <location>
        <begin position="72"/>
        <end position="83"/>
    </location>
</feature>
<accession>A0ABY6K010</accession>
<dbReference type="Proteomes" id="UP001235939">
    <property type="component" value="Chromosome 01"/>
</dbReference>
<feature type="compositionally biased region" description="Basic and acidic residues" evidence="1">
    <location>
        <begin position="111"/>
        <end position="122"/>
    </location>
</feature>
<protein>
    <submittedName>
        <fullName evidence="2">Uncharacterized protein</fullName>
    </submittedName>
</protein>
<feature type="region of interest" description="Disordered" evidence="1">
    <location>
        <begin position="72"/>
        <end position="122"/>
    </location>
</feature>
<dbReference type="EMBL" id="CP092863">
    <property type="protein sequence ID" value="UYV61855.1"/>
    <property type="molecule type" value="Genomic_DNA"/>
</dbReference>
<organism evidence="2 3">
    <name type="scientific">Cordylochernes scorpioides</name>
    <dbReference type="NCBI Taxonomy" id="51811"/>
    <lineage>
        <taxon>Eukaryota</taxon>
        <taxon>Metazoa</taxon>
        <taxon>Ecdysozoa</taxon>
        <taxon>Arthropoda</taxon>
        <taxon>Chelicerata</taxon>
        <taxon>Arachnida</taxon>
        <taxon>Pseudoscorpiones</taxon>
        <taxon>Cheliferoidea</taxon>
        <taxon>Chernetidae</taxon>
        <taxon>Cordylochernes</taxon>
    </lineage>
</organism>
<evidence type="ECO:0000313" key="3">
    <source>
        <dbReference type="Proteomes" id="UP001235939"/>
    </source>
</evidence>